<dbReference type="EMBL" id="RZYA01000002">
    <property type="protein sequence ID" value="RVU28109.1"/>
    <property type="molecule type" value="Genomic_DNA"/>
</dbReference>
<dbReference type="OrthoDB" id="134985at2"/>
<dbReference type="PROSITE" id="PS50043">
    <property type="entry name" value="HTH_LUXR_2"/>
    <property type="match status" value="1"/>
</dbReference>
<dbReference type="AlphaFoldDB" id="A0A437Q0V4"/>
<keyword evidence="2" id="KW-0238">DNA-binding</keyword>
<organism evidence="5 6">
    <name type="scientific">Streptomyces antnestii</name>
    <dbReference type="NCBI Taxonomy" id="2494256"/>
    <lineage>
        <taxon>Bacteria</taxon>
        <taxon>Bacillati</taxon>
        <taxon>Actinomycetota</taxon>
        <taxon>Actinomycetes</taxon>
        <taxon>Kitasatosporales</taxon>
        <taxon>Streptomycetaceae</taxon>
        <taxon>Streptomyces</taxon>
    </lineage>
</organism>
<dbReference type="Pfam" id="PF00196">
    <property type="entry name" value="GerE"/>
    <property type="match status" value="1"/>
</dbReference>
<dbReference type="Gene3D" id="3.40.50.300">
    <property type="entry name" value="P-loop containing nucleotide triphosphate hydrolases"/>
    <property type="match status" value="1"/>
</dbReference>
<evidence type="ECO:0000259" key="4">
    <source>
        <dbReference type="PROSITE" id="PS50043"/>
    </source>
</evidence>
<dbReference type="SMART" id="SM00421">
    <property type="entry name" value="HTH_LUXR"/>
    <property type="match status" value="1"/>
</dbReference>
<dbReference type="SUPFAM" id="SSF46894">
    <property type="entry name" value="C-terminal effector domain of the bipartite response regulators"/>
    <property type="match status" value="1"/>
</dbReference>
<feature type="domain" description="HTH luxR-type" evidence="4">
    <location>
        <begin position="836"/>
        <end position="901"/>
    </location>
</feature>
<dbReference type="InterPro" id="IPR016032">
    <property type="entry name" value="Sig_transdc_resp-reg_C-effctor"/>
</dbReference>
<name>A0A437Q0V4_9ACTN</name>
<keyword evidence="6" id="KW-1185">Reference proteome</keyword>
<dbReference type="Pfam" id="PF25873">
    <property type="entry name" value="WHD_MalT"/>
    <property type="match status" value="1"/>
</dbReference>
<comment type="caution">
    <text evidence="5">The sequence shown here is derived from an EMBL/GenBank/DDBJ whole genome shotgun (WGS) entry which is preliminary data.</text>
</comment>
<dbReference type="InterPro" id="IPR059106">
    <property type="entry name" value="WHD_MalT"/>
</dbReference>
<dbReference type="InterPro" id="IPR027417">
    <property type="entry name" value="P-loop_NTPase"/>
</dbReference>
<proteinExistence type="predicted"/>
<protein>
    <submittedName>
        <fullName evidence="5">Helix-turn-helix transcriptional regulator</fullName>
    </submittedName>
</protein>
<evidence type="ECO:0000256" key="2">
    <source>
        <dbReference type="ARBA" id="ARBA00023125"/>
    </source>
</evidence>
<sequence length="903" mass="97060">MTVIDEHDQHPATCSGTVDPSGLPFLRARFTLPPSPEGFLRRERLTEKLDRALITPLTVVNGSAGAGKTLAVADWAAGLDIPVAWLTVDEADRAPGLFWAYVLEALRAADVSVPEEVGSPSDADSVDRGMLSRLAAVLQGRDRPVVLVLDAYGRVTTPEIAEQLEFVLRHAGEGLRLVLATRTDPLLLTHRYRASGELTEIRDTELAFTRAETVELLRLHGLYPSKSATHALTARTQGWAAGLKLCAMAARQSSDPETYLREFEAGRSVVGDFLLAEALDPRPPDTQDLLLRVSVLERFCPDLANAMTLRTDAEPTLAVLCRENAFVQYLGHSWYRLQPLFREVLRAHLRERAPGLETEVRRRAALWLRRAGLLPEALAQGAAAGEWEFTAGLVVGDLAIGQLFTGVHSADLSHLFARMSPDATGPAADLVRAACELAHRELEPGLHHLHHAEECLDGNGSGQGAPSLDGNGSGPAAARLSCALLEALSARLTGSPGRAEQAAEAAQTLTRDVPARLLGEHPEVTALVLTHLGSARLWAGRFEDARVPLSAVAGRKGGAQMALPRLECLGHLALIDYLDGWLGRAESRALEAGREAKRYGLPRRSGSGIGQLVLAAVLVDRDELDEAEALLDDMAGSGALLEDPVTQASRAIITGRLLLARGDTRAALEAANSTVPAVVNSPWAEDHAALVTSAAHLALGCPEKAEKVLAGVAEDRPACAIEAARVRLASGHRDDALDMIESLFGSARPGPAVTVRADLVRAQAAHQAGDTATVRRLVSQALLAARRDRLRRPFLDIGPWILPVLDTDQLRPLAQDWLLTGSDGHGSLGRTTVELSLPVLEELSGRELDVLRRLAQLMSTQEIAADLFVSVNTVKTHLKGLYRKLAVNRRSDAVRRARDLGLL</sequence>
<dbReference type="InterPro" id="IPR011990">
    <property type="entry name" value="TPR-like_helical_dom_sf"/>
</dbReference>
<dbReference type="InterPro" id="IPR036388">
    <property type="entry name" value="WH-like_DNA-bd_sf"/>
</dbReference>
<dbReference type="GO" id="GO:0006355">
    <property type="term" value="P:regulation of DNA-templated transcription"/>
    <property type="evidence" value="ECO:0007669"/>
    <property type="project" value="InterPro"/>
</dbReference>
<evidence type="ECO:0000313" key="6">
    <source>
        <dbReference type="Proteomes" id="UP000283128"/>
    </source>
</evidence>
<dbReference type="InterPro" id="IPR000792">
    <property type="entry name" value="Tscrpt_reg_LuxR_C"/>
</dbReference>
<dbReference type="PANTHER" id="PTHR44688:SF16">
    <property type="entry name" value="DNA-BINDING TRANSCRIPTIONAL ACTIVATOR DEVR_DOSR"/>
    <property type="match status" value="1"/>
</dbReference>
<evidence type="ECO:0000313" key="5">
    <source>
        <dbReference type="EMBL" id="RVU28109.1"/>
    </source>
</evidence>
<dbReference type="SUPFAM" id="SSF52540">
    <property type="entry name" value="P-loop containing nucleoside triphosphate hydrolases"/>
    <property type="match status" value="1"/>
</dbReference>
<dbReference type="Gene3D" id="1.25.40.10">
    <property type="entry name" value="Tetratricopeptide repeat domain"/>
    <property type="match status" value="1"/>
</dbReference>
<keyword evidence="1" id="KW-0805">Transcription regulation</keyword>
<dbReference type="Proteomes" id="UP000283128">
    <property type="component" value="Unassembled WGS sequence"/>
</dbReference>
<dbReference type="CDD" id="cd06170">
    <property type="entry name" value="LuxR_C_like"/>
    <property type="match status" value="1"/>
</dbReference>
<accession>A0A437Q0V4</accession>
<gene>
    <name evidence="5" type="ORF">EOT10_07585</name>
</gene>
<dbReference type="PRINTS" id="PR00038">
    <property type="entry name" value="HTHLUXR"/>
</dbReference>
<evidence type="ECO:0000256" key="3">
    <source>
        <dbReference type="ARBA" id="ARBA00023163"/>
    </source>
</evidence>
<dbReference type="Gene3D" id="1.10.10.10">
    <property type="entry name" value="Winged helix-like DNA-binding domain superfamily/Winged helix DNA-binding domain"/>
    <property type="match status" value="1"/>
</dbReference>
<dbReference type="PANTHER" id="PTHR44688">
    <property type="entry name" value="DNA-BINDING TRANSCRIPTIONAL ACTIVATOR DEVR_DOSR"/>
    <property type="match status" value="1"/>
</dbReference>
<dbReference type="RefSeq" id="WP_127827263.1">
    <property type="nucleotide sequence ID" value="NZ_RZYA01000002.1"/>
</dbReference>
<reference evidence="5 6" key="1">
    <citation type="submission" date="2019-01" db="EMBL/GenBank/DDBJ databases">
        <title>Genome sequences of Streptomyces and Rhizobium isolates collected from root and soil.</title>
        <authorList>
            <person name="Chhettri S."/>
            <person name="Sevigny J.L."/>
            <person name="Sen A."/>
            <person name="Ennis N."/>
            <person name="Tisa L."/>
        </authorList>
    </citation>
    <scope>NUCLEOTIDE SEQUENCE [LARGE SCALE GENOMIC DNA]</scope>
    <source>
        <strain evidence="5 6">San01</strain>
    </source>
</reference>
<keyword evidence="3" id="KW-0804">Transcription</keyword>
<evidence type="ECO:0000256" key="1">
    <source>
        <dbReference type="ARBA" id="ARBA00023015"/>
    </source>
</evidence>
<dbReference type="GO" id="GO:0003677">
    <property type="term" value="F:DNA binding"/>
    <property type="evidence" value="ECO:0007669"/>
    <property type="project" value="UniProtKB-KW"/>
</dbReference>